<keyword evidence="7" id="KW-1185">Reference proteome</keyword>
<feature type="domain" description="Archease" evidence="5">
    <location>
        <begin position="2"/>
        <end position="140"/>
    </location>
</feature>
<keyword evidence="3" id="KW-0479">Metal-binding</keyword>
<dbReference type="PANTHER" id="PTHR12682">
    <property type="entry name" value="ARCHEASE"/>
    <property type="match status" value="1"/>
</dbReference>
<evidence type="ECO:0000256" key="3">
    <source>
        <dbReference type="ARBA" id="ARBA00022723"/>
    </source>
</evidence>
<organism evidence="6 7">
    <name type="scientific">Anatilimnocola aggregata</name>
    <dbReference type="NCBI Taxonomy" id="2528021"/>
    <lineage>
        <taxon>Bacteria</taxon>
        <taxon>Pseudomonadati</taxon>
        <taxon>Planctomycetota</taxon>
        <taxon>Planctomycetia</taxon>
        <taxon>Pirellulales</taxon>
        <taxon>Pirellulaceae</taxon>
        <taxon>Anatilimnocola</taxon>
    </lineage>
</organism>
<keyword evidence="4" id="KW-0106">Calcium</keyword>
<comment type="similarity">
    <text evidence="1">Belongs to the archease family.</text>
</comment>
<dbReference type="Pfam" id="PF01951">
    <property type="entry name" value="Archease"/>
    <property type="match status" value="1"/>
</dbReference>
<protein>
    <recommendedName>
        <fullName evidence="5">Archease domain-containing protein</fullName>
    </recommendedName>
</protein>
<dbReference type="RefSeq" id="WP_145090188.1">
    <property type="nucleotide sequence ID" value="NZ_CP036274.1"/>
</dbReference>
<accession>A0A517YDD0</accession>
<dbReference type="GO" id="GO:0046872">
    <property type="term" value="F:metal ion binding"/>
    <property type="evidence" value="ECO:0007669"/>
    <property type="project" value="UniProtKB-KW"/>
</dbReference>
<dbReference type="Gene3D" id="3.55.10.10">
    <property type="entry name" value="Archease domain"/>
    <property type="match status" value="1"/>
</dbReference>
<dbReference type="InterPro" id="IPR036820">
    <property type="entry name" value="Archease_dom_sf"/>
</dbReference>
<sequence>MYEVFEHTADLGIRVRASSLNELFADAGRGLIAQLANLARVQPVSKRTITLQNESLEYLFFDWLTELLYAFEESRLLLCEFDVQVEQSGETFTLSAICRGEAADETRHELDHEVKAITYHDLLIEQADDGSWLAEVIVDI</sequence>
<reference evidence="6 7" key="1">
    <citation type="submission" date="2019-02" db="EMBL/GenBank/DDBJ databases">
        <title>Deep-cultivation of Planctomycetes and their phenomic and genomic characterization uncovers novel biology.</title>
        <authorList>
            <person name="Wiegand S."/>
            <person name="Jogler M."/>
            <person name="Boedeker C."/>
            <person name="Pinto D."/>
            <person name="Vollmers J."/>
            <person name="Rivas-Marin E."/>
            <person name="Kohn T."/>
            <person name="Peeters S.H."/>
            <person name="Heuer A."/>
            <person name="Rast P."/>
            <person name="Oberbeckmann S."/>
            <person name="Bunk B."/>
            <person name="Jeske O."/>
            <person name="Meyerdierks A."/>
            <person name="Storesund J.E."/>
            <person name="Kallscheuer N."/>
            <person name="Luecker S."/>
            <person name="Lage O.M."/>
            <person name="Pohl T."/>
            <person name="Merkel B.J."/>
            <person name="Hornburger P."/>
            <person name="Mueller R.-W."/>
            <person name="Bruemmer F."/>
            <person name="Labrenz M."/>
            <person name="Spormann A.M."/>
            <person name="Op den Camp H."/>
            <person name="Overmann J."/>
            <person name="Amann R."/>
            <person name="Jetten M.S.M."/>
            <person name="Mascher T."/>
            <person name="Medema M.H."/>
            <person name="Devos D.P."/>
            <person name="Kaster A.-K."/>
            <person name="Ovreas L."/>
            <person name="Rohde M."/>
            <person name="Galperin M.Y."/>
            <person name="Jogler C."/>
        </authorList>
    </citation>
    <scope>NUCLEOTIDE SEQUENCE [LARGE SCALE GENOMIC DNA]</scope>
    <source>
        <strain evidence="6 7">ETA_A8</strain>
    </source>
</reference>
<evidence type="ECO:0000256" key="1">
    <source>
        <dbReference type="ARBA" id="ARBA00007963"/>
    </source>
</evidence>
<evidence type="ECO:0000256" key="4">
    <source>
        <dbReference type="ARBA" id="ARBA00022837"/>
    </source>
</evidence>
<dbReference type="AlphaFoldDB" id="A0A517YDD0"/>
<dbReference type="Proteomes" id="UP000315017">
    <property type="component" value="Chromosome"/>
</dbReference>
<dbReference type="InterPro" id="IPR023572">
    <property type="entry name" value="Archease_dom"/>
</dbReference>
<dbReference type="SUPFAM" id="SSF69819">
    <property type="entry name" value="MTH1598-like"/>
    <property type="match status" value="1"/>
</dbReference>
<name>A0A517YDD0_9BACT</name>
<dbReference type="OrthoDB" id="164090at2"/>
<evidence type="ECO:0000259" key="5">
    <source>
        <dbReference type="Pfam" id="PF01951"/>
    </source>
</evidence>
<evidence type="ECO:0000256" key="2">
    <source>
        <dbReference type="ARBA" id="ARBA00022694"/>
    </source>
</evidence>
<evidence type="ECO:0000313" key="7">
    <source>
        <dbReference type="Proteomes" id="UP000315017"/>
    </source>
</evidence>
<keyword evidence="2" id="KW-0819">tRNA processing</keyword>
<gene>
    <name evidence="6" type="ORF">ETAA8_33360</name>
</gene>
<proteinExistence type="inferred from homology"/>
<dbReference type="EMBL" id="CP036274">
    <property type="protein sequence ID" value="QDU28236.1"/>
    <property type="molecule type" value="Genomic_DNA"/>
</dbReference>
<dbReference type="InterPro" id="IPR002804">
    <property type="entry name" value="Archease"/>
</dbReference>
<dbReference type="PANTHER" id="PTHR12682:SF11">
    <property type="entry name" value="PROTEIN ARCHEASE"/>
    <property type="match status" value="1"/>
</dbReference>
<evidence type="ECO:0000313" key="6">
    <source>
        <dbReference type="EMBL" id="QDU28236.1"/>
    </source>
</evidence>
<dbReference type="GO" id="GO:0008033">
    <property type="term" value="P:tRNA processing"/>
    <property type="evidence" value="ECO:0007669"/>
    <property type="project" value="UniProtKB-KW"/>
</dbReference>
<dbReference type="KEGG" id="aagg:ETAA8_33360"/>